<dbReference type="SUPFAM" id="SSF52402">
    <property type="entry name" value="Adenine nucleotide alpha hydrolases-like"/>
    <property type="match status" value="1"/>
</dbReference>
<dbReference type="EMBL" id="AFNU02000009">
    <property type="protein sequence ID" value="ERJ11675.1"/>
    <property type="molecule type" value="Genomic_DNA"/>
</dbReference>
<evidence type="ECO:0000256" key="1">
    <source>
        <dbReference type="ARBA" id="ARBA00022598"/>
    </source>
</evidence>
<evidence type="ECO:0000256" key="3">
    <source>
        <dbReference type="ARBA" id="ARBA00022749"/>
    </source>
</evidence>
<keyword evidence="4 8" id="KW-0658">Purine biosynthesis</keyword>
<dbReference type="GO" id="GO:0003921">
    <property type="term" value="F:GMP synthase activity"/>
    <property type="evidence" value="ECO:0007669"/>
    <property type="project" value="InterPro"/>
</dbReference>
<dbReference type="AlphaFoldDB" id="U2FFI1"/>
<dbReference type="InterPro" id="IPR025777">
    <property type="entry name" value="GMPS_ATP_PPase_dom"/>
</dbReference>
<evidence type="ECO:0000256" key="4">
    <source>
        <dbReference type="ARBA" id="ARBA00022755"/>
    </source>
</evidence>
<gene>
    <name evidence="10" type="primary">guaA</name>
    <name evidence="10" type="ORF">HLPCO_002376</name>
</gene>
<dbReference type="GO" id="GO:0005524">
    <property type="term" value="F:ATP binding"/>
    <property type="evidence" value="ECO:0007669"/>
    <property type="project" value="UniProtKB-UniRule"/>
</dbReference>
<dbReference type="PANTHER" id="PTHR11922:SF2">
    <property type="entry name" value="GMP SYNTHASE [GLUTAMINE-HYDROLYZING]"/>
    <property type="match status" value="1"/>
</dbReference>
<dbReference type="InParanoid" id="U2FFI1"/>
<evidence type="ECO:0000313" key="11">
    <source>
        <dbReference type="Proteomes" id="UP000005707"/>
    </source>
</evidence>
<evidence type="ECO:0000259" key="9">
    <source>
        <dbReference type="PROSITE" id="PS51553"/>
    </source>
</evidence>
<organism evidence="10 11">
    <name type="scientific">Haloplasma contractile SSD-17B</name>
    <dbReference type="NCBI Taxonomy" id="1033810"/>
    <lineage>
        <taxon>Bacteria</taxon>
        <taxon>Bacillati</taxon>
        <taxon>Mycoplasmatota</taxon>
        <taxon>Mollicutes</taxon>
        <taxon>Haloplasmatales</taxon>
        <taxon>Haloplasmataceae</taxon>
        <taxon>Haloplasma</taxon>
    </lineage>
</organism>
<dbReference type="OrthoDB" id="9802219at2"/>
<evidence type="ECO:0000313" key="10">
    <source>
        <dbReference type="EMBL" id="ERJ11675.1"/>
    </source>
</evidence>
<feature type="domain" description="GMPS ATP-PPase" evidence="9">
    <location>
        <begin position="1"/>
        <end position="71"/>
    </location>
</feature>
<dbReference type="Pfam" id="PF03054">
    <property type="entry name" value="tRNA_Me_trans"/>
    <property type="match status" value="1"/>
</dbReference>
<reference evidence="10 11" key="1">
    <citation type="journal article" date="2011" name="J. Bacteriol.">
        <title>Genome sequence of Haloplasma contractile, an unusual contractile bacterium from a deep-sea anoxic brine lake.</title>
        <authorList>
            <person name="Antunes A."/>
            <person name="Alam I."/>
            <person name="El Dorry H."/>
            <person name="Siam R."/>
            <person name="Robertson A."/>
            <person name="Bajic V.B."/>
            <person name="Stingl U."/>
        </authorList>
    </citation>
    <scope>NUCLEOTIDE SEQUENCE [LARGE SCALE GENOMIC DNA]</scope>
    <source>
        <strain evidence="10 11">SSD-17B</strain>
    </source>
</reference>
<evidence type="ECO:0000256" key="2">
    <source>
        <dbReference type="ARBA" id="ARBA00022741"/>
    </source>
</evidence>
<proteinExistence type="predicted"/>
<reference evidence="10 11" key="2">
    <citation type="journal article" date="2013" name="PLoS ONE">
        <title>INDIGO - INtegrated Data Warehouse of MIcrobial GenOmes with Examples from the Red Sea Extremophiles.</title>
        <authorList>
            <person name="Alam I."/>
            <person name="Antunes A."/>
            <person name="Kamau A.A."/>
            <person name="Ba Alawi W."/>
            <person name="Kalkatawi M."/>
            <person name="Stingl U."/>
            <person name="Bajic V.B."/>
        </authorList>
    </citation>
    <scope>NUCLEOTIDE SEQUENCE [LARGE SCALE GENOMIC DNA]</scope>
    <source>
        <strain evidence="10 11">SSD-17B</strain>
    </source>
</reference>
<accession>U2FFI1</accession>
<name>U2FFI1_9MOLU</name>
<keyword evidence="1 10" id="KW-0436">Ligase</keyword>
<dbReference type="RefSeq" id="WP_008825387.1">
    <property type="nucleotide sequence ID" value="NZ_AFNU02000009.1"/>
</dbReference>
<feature type="binding site" evidence="8">
    <location>
        <begin position="26"/>
        <end position="32"/>
    </location>
    <ligand>
        <name>ATP</name>
        <dbReference type="ChEBI" id="CHEBI:30616"/>
    </ligand>
</feature>
<dbReference type="eggNOG" id="COG0519">
    <property type="taxonomic scope" value="Bacteria"/>
</dbReference>
<dbReference type="PROSITE" id="PS51553">
    <property type="entry name" value="GMPS_ATP_PPASE"/>
    <property type="match status" value="1"/>
</dbReference>
<dbReference type="Proteomes" id="UP000005707">
    <property type="component" value="Unassembled WGS sequence"/>
</dbReference>
<keyword evidence="11" id="KW-1185">Reference proteome</keyword>
<evidence type="ECO:0000256" key="7">
    <source>
        <dbReference type="ARBA" id="ARBA00031356"/>
    </source>
</evidence>
<dbReference type="InterPro" id="IPR014729">
    <property type="entry name" value="Rossmann-like_a/b/a_fold"/>
</dbReference>
<comment type="caution">
    <text evidence="10">The sequence shown here is derived from an EMBL/GenBank/DDBJ whole genome shotgun (WGS) entry which is preliminary data.</text>
</comment>
<evidence type="ECO:0000256" key="8">
    <source>
        <dbReference type="PROSITE-ProRule" id="PRU00886"/>
    </source>
</evidence>
<dbReference type="Gene3D" id="3.40.50.620">
    <property type="entry name" value="HUPs"/>
    <property type="match status" value="1"/>
</dbReference>
<keyword evidence="2 8" id="KW-0547">Nucleotide-binding</keyword>
<evidence type="ECO:0000256" key="6">
    <source>
        <dbReference type="ARBA" id="ARBA00022962"/>
    </source>
</evidence>
<evidence type="ECO:0000256" key="5">
    <source>
        <dbReference type="ARBA" id="ARBA00022840"/>
    </source>
</evidence>
<dbReference type="PANTHER" id="PTHR11922">
    <property type="entry name" value="GMP SYNTHASE-RELATED"/>
    <property type="match status" value="1"/>
</dbReference>
<dbReference type="STRING" id="1033810.HLPCO_002376"/>
<keyword evidence="5 8" id="KW-0067">ATP-binding</keyword>
<keyword evidence="3 8" id="KW-0332">GMP biosynthesis</keyword>
<keyword evidence="6" id="KW-0315">Glutamine amidotransferase</keyword>
<protein>
    <recommendedName>
        <fullName evidence="7">Glutamine amidotransferase</fullName>
    </recommendedName>
</protein>
<dbReference type="GO" id="GO:0005829">
    <property type="term" value="C:cytosol"/>
    <property type="evidence" value="ECO:0007669"/>
    <property type="project" value="TreeGrafter"/>
</dbReference>
<sequence length="71" mass="7572">MVNFIGLQITEIRKVVGNKQVLCGLSGSVDSSVAVVLIHQANGTQLTCVFVDHGLLLKGEAEQVMKTFNDG</sequence>